<dbReference type="AlphaFoldDB" id="A0A2T6FYJ9"/>
<comment type="caution">
    <text evidence="1">The sequence shown here is derived from an EMBL/GenBank/DDBJ whole genome shotgun (WGS) entry which is preliminary data.</text>
</comment>
<proteinExistence type="predicted"/>
<organism evidence="1 2">
    <name type="scientific">Paenibacillus elgii</name>
    <dbReference type="NCBI Taxonomy" id="189691"/>
    <lineage>
        <taxon>Bacteria</taxon>
        <taxon>Bacillati</taxon>
        <taxon>Bacillota</taxon>
        <taxon>Bacilli</taxon>
        <taxon>Bacillales</taxon>
        <taxon>Paenibacillaceae</taxon>
        <taxon>Paenibacillus</taxon>
    </lineage>
</organism>
<dbReference type="EMBL" id="PYHP01000064">
    <property type="protein sequence ID" value="PUA36978.1"/>
    <property type="molecule type" value="Genomic_DNA"/>
</dbReference>
<name>A0A2T6FYJ9_9BACL</name>
<sequence length="85" mass="9550">MEENIQTLDTLYGGILVGSIGIQRAKELNIINSRGIVVVTLMPRLLHALDYFQVMQQFTLQTVRLSQGNILPSMNLIYGNTTDQQ</sequence>
<protein>
    <submittedName>
        <fullName evidence="1">Uncharacterized protein</fullName>
    </submittedName>
</protein>
<gene>
    <name evidence="1" type="ORF">C8Z91_22845</name>
</gene>
<accession>A0A2T6FYJ9</accession>
<dbReference type="Proteomes" id="UP000244184">
    <property type="component" value="Unassembled WGS sequence"/>
</dbReference>
<evidence type="ECO:0000313" key="1">
    <source>
        <dbReference type="EMBL" id="PUA36978.1"/>
    </source>
</evidence>
<evidence type="ECO:0000313" key="2">
    <source>
        <dbReference type="Proteomes" id="UP000244184"/>
    </source>
</evidence>
<reference evidence="1 2" key="1">
    <citation type="submission" date="2018-03" db="EMBL/GenBank/DDBJ databases">
        <title>Genome sequence of Paenibacillus elgii strain AC13 an antimicrobial compound producing bacteria.</title>
        <authorList>
            <person name="Kurokawa A.S."/>
            <person name="Araujo J.F."/>
            <person name="Costa R.A."/>
            <person name="Ortega D.B."/>
            <person name="Pires A.S."/>
            <person name="Pappas G.J.Jr."/>
            <person name="Franco O.L."/>
            <person name="Barreto C."/>
            <person name="Magalhaes B.S."/>
            <person name="Kruger R.H."/>
        </authorList>
    </citation>
    <scope>NUCLEOTIDE SEQUENCE [LARGE SCALE GENOMIC DNA]</scope>
    <source>
        <strain evidence="1 2">AC13</strain>
    </source>
</reference>